<keyword evidence="5 6" id="KW-0472">Membrane</keyword>
<evidence type="ECO:0000256" key="6">
    <source>
        <dbReference type="SAM" id="Phobius"/>
    </source>
</evidence>
<dbReference type="Proteomes" id="UP000635606">
    <property type="component" value="Unassembled WGS sequence"/>
</dbReference>
<name>A0A8J4A0Z1_9ACTN</name>
<evidence type="ECO:0000313" key="8">
    <source>
        <dbReference type="Proteomes" id="UP000635606"/>
    </source>
</evidence>
<keyword evidence="8" id="KW-1185">Reference proteome</keyword>
<evidence type="ECO:0000256" key="1">
    <source>
        <dbReference type="ARBA" id="ARBA00004651"/>
    </source>
</evidence>
<dbReference type="PANTHER" id="PTHR30250">
    <property type="entry name" value="PST FAMILY PREDICTED COLANIC ACID TRANSPORTER"/>
    <property type="match status" value="1"/>
</dbReference>
<proteinExistence type="predicted"/>
<feature type="transmembrane region" description="Helical" evidence="6">
    <location>
        <begin position="262"/>
        <end position="286"/>
    </location>
</feature>
<feature type="transmembrane region" description="Helical" evidence="6">
    <location>
        <begin position="307"/>
        <end position="329"/>
    </location>
</feature>
<keyword evidence="2" id="KW-1003">Cell membrane</keyword>
<comment type="caution">
    <text evidence="7">The sequence shown here is derived from an EMBL/GenBank/DDBJ whole genome shotgun (WGS) entry which is preliminary data.</text>
</comment>
<feature type="transmembrane region" description="Helical" evidence="6">
    <location>
        <begin position="238"/>
        <end position="256"/>
    </location>
</feature>
<evidence type="ECO:0000256" key="5">
    <source>
        <dbReference type="ARBA" id="ARBA00023136"/>
    </source>
</evidence>
<evidence type="ECO:0000256" key="2">
    <source>
        <dbReference type="ARBA" id="ARBA00022475"/>
    </source>
</evidence>
<evidence type="ECO:0000313" key="7">
    <source>
        <dbReference type="EMBL" id="GIJ73186.1"/>
    </source>
</evidence>
<feature type="transmembrane region" description="Helical" evidence="6">
    <location>
        <begin position="126"/>
        <end position="146"/>
    </location>
</feature>
<dbReference type="RefSeq" id="WP_203933018.1">
    <property type="nucleotide sequence ID" value="NZ_BOPH01000112.1"/>
</dbReference>
<feature type="transmembrane region" description="Helical" evidence="6">
    <location>
        <begin position="52"/>
        <end position="73"/>
    </location>
</feature>
<dbReference type="AlphaFoldDB" id="A0A8J4A0Z1"/>
<keyword evidence="3 6" id="KW-0812">Transmembrane</keyword>
<evidence type="ECO:0000256" key="3">
    <source>
        <dbReference type="ARBA" id="ARBA00022692"/>
    </source>
</evidence>
<dbReference type="EMBL" id="BOPH01000112">
    <property type="protein sequence ID" value="GIJ73186.1"/>
    <property type="molecule type" value="Genomic_DNA"/>
</dbReference>
<dbReference type="InterPro" id="IPR050833">
    <property type="entry name" value="Poly_Biosynth_Transport"/>
</dbReference>
<accession>A0A8J4A0Z1</accession>
<feature type="transmembrane region" description="Helical" evidence="6">
    <location>
        <begin position="395"/>
        <end position="413"/>
    </location>
</feature>
<dbReference type="PANTHER" id="PTHR30250:SF11">
    <property type="entry name" value="O-ANTIGEN TRANSPORTER-RELATED"/>
    <property type="match status" value="1"/>
</dbReference>
<evidence type="ECO:0000256" key="4">
    <source>
        <dbReference type="ARBA" id="ARBA00022989"/>
    </source>
</evidence>
<protein>
    <recommendedName>
        <fullName evidence="9">Polysaccharide biosynthesis protein</fullName>
    </recommendedName>
</protein>
<sequence>MTSRIAAGRRWVARHYADPLYRQSYLMLVSTGVSAGTGLLFWVVAARRADPAVLGTAAGLFAANSFLSYLTGFGLPYAMLRFGATHVRAVNPALAFSVATSFAAALAFTALAPVVSPELAPHLQRFWPDVVLFAVAGAGAGAGVLVDNVLTALRRAGTALARNAAAGGLRLAPLLWLPADDPGALYLAATLPVAATVVVTLAALPRLVPGYRVTGWADRRDPQVTQVAAFAARGWPGALLSGAPQFALPLVAVSVLGPRENAFFYVAWSIAQIAYLVPAVVSNISLSQGTSDSAGTLVARSRRFSALLLAPVLVVCVVVPGLVLMWYGADYEDGAATSLRILMVGVMPWTVVILSQSRLRTEHRFTQLTVLTSVFCGLALALPVTVGLVTRSGTGMSAGWAVAVGVTAGLAVVQTARAKRL</sequence>
<feature type="transmembrane region" description="Helical" evidence="6">
    <location>
        <begin position="368"/>
        <end position="389"/>
    </location>
</feature>
<dbReference type="GO" id="GO:0005886">
    <property type="term" value="C:plasma membrane"/>
    <property type="evidence" value="ECO:0007669"/>
    <property type="project" value="UniProtKB-SubCell"/>
</dbReference>
<reference evidence="7" key="1">
    <citation type="submission" date="2021-01" db="EMBL/GenBank/DDBJ databases">
        <title>Whole genome shotgun sequence of Virgisporangium ochraceum NBRC 16418.</title>
        <authorList>
            <person name="Komaki H."/>
            <person name="Tamura T."/>
        </authorList>
    </citation>
    <scope>NUCLEOTIDE SEQUENCE</scope>
    <source>
        <strain evidence="7">NBRC 16418</strain>
    </source>
</reference>
<gene>
    <name evidence="7" type="ORF">Voc01_081030</name>
</gene>
<feature type="transmembrane region" description="Helical" evidence="6">
    <location>
        <begin position="25"/>
        <end position="45"/>
    </location>
</feature>
<evidence type="ECO:0008006" key="9">
    <source>
        <dbReference type="Google" id="ProtNLM"/>
    </source>
</evidence>
<organism evidence="7 8">
    <name type="scientific">Virgisporangium ochraceum</name>
    <dbReference type="NCBI Taxonomy" id="65505"/>
    <lineage>
        <taxon>Bacteria</taxon>
        <taxon>Bacillati</taxon>
        <taxon>Actinomycetota</taxon>
        <taxon>Actinomycetes</taxon>
        <taxon>Micromonosporales</taxon>
        <taxon>Micromonosporaceae</taxon>
        <taxon>Virgisporangium</taxon>
    </lineage>
</organism>
<feature type="transmembrane region" description="Helical" evidence="6">
    <location>
        <begin position="184"/>
        <end position="204"/>
    </location>
</feature>
<feature type="transmembrane region" description="Helical" evidence="6">
    <location>
        <begin position="335"/>
        <end position="356"/>
    </location>
</feature>
<feature type="transmembrane region" description="Helical" evidence="6">
    <location>
        <begin position="93"/>
        <end position="114"/>
    </location>
</feature>
<comment type="subcellular location">
    <subcellularLocation>
        <location evidence="1">Cell membrane</location>
        <topology evidence="1">Multi-pass membrane protein</topology>
    </subcellularLocation>
</comment>
<keyword evidence="4 6" id="KW-1133">Transmembrane helix</keyword>